<keyword evidence="1" id="KW-0805">Transcription regulation</keyword>
<protein>
    <submittedName>
        <fullName evidence="6">MurR/RpiR family transcriptional regulator</fullName>
    </submittedName>
</protein>
<dbReference type="AlphaFoldDB" id="A0A6A8MFP9"/>
<dbReference type="Pfam" id="PF01418">
    <property type="entry name" value="HTH_6"/>
    <property type="match status" value="1"/>
</dbReference>
<dbReference type="PANTHER" id="PTHR30514">
    <property type="entry name" value="GLUCOKINASE"/>
    <property type="match status" value="1"/>
</dbReference>
<dbReference type="InterPro" id="IPR000281">
    <property type="entry name" value="HTH_RpiR"/>
</dbReference>
<reference evidence="6 7" key="1">
    <citation type="submission" date="2019-08" db="EMBL/GenBank/DDBJ databases">
        <title>In-depth cultivation of the pig gut microbiome towards novel bacterial diversity and tailored functional studies.</title>
        <authorList>
            <person name="Wylensek D."/>
            <person name="Hitch T.C.A."/>
            <person name="Clavel T."/>
        </authorList>
    </citation>
    <scope>NUCLEOTIDE SEQUENCE [LARGE SCALE GENOMIC DNA]</scope>
    <source>
        <strain evidence="6 7">Bifido-178-WT-2B</strain>
    </source>
</reference>
<dbReference type="InterPro" id="IPR036388">
    <property type="entry name" value="WH-like_DNA-bd_sf"/>
</dbReference>
<keyword evidence="7" id="KW-1185">Reference proteome</keyword>
<dbReference type="PROSITE" id="PS51071">
    <property type="entry name" value="HTH_RPIR"/>
    <property type="match status" value="1"/>
</dbReference>
<dbReference type="OrthoDB" id="1648815at2"/>
<dbReference type="InterPro" id="IPR046348">
    <property type="entry name" value="SIS_dom_sf"/>
</dbReference>
<dbReference type="InterPro" id="IPR001347">
    <property type="entry name" value="SIS_dom"/>
</dbReference>
<feature type="domain" description="SIS" evidence="5">
    <location>
        <begin position="111"/>
        <end position="255"/>
    </location>
</feature>
<dbReference type="GO" id="GO:0003700">
    <property type="term" value="F:DNA-binding transcription factor activity"/>
    <property type="evidence" value="ECO:0007669"/>
    <property type="project" value="InterPro"/>
</dbReference>
<dbReference type="CDD" id="cd05013">
    <property type="entry name" value="SIS_RpiR"/>
    <property type="match status" value="1"/>
</dbReference>
<dbReference type="PANTHER" id="PTHR30514:SF1">
    <property type="entry name" value="HTH-TYPE TRANSCRIPTIONAL REGULATOR HEXR-RELATED"/>
    <property type="match status" value="1"/>
</dbReference>
<dbReference type="GO" id="GO:0003677">
    <property type="term" value="F:DNA binding"/>
    <property type="evidence" value="ECO:0007669"/>
    <property type="project" value="UniProtKB-KW"/>
</dbReference>
<name>A0A6A8MFP9_9LACO</name>
<evidence type="ECO:0000313" key="6">
    <source>
        <dbReference type="EMBL" id="MST87648.1"/>
    </source>
</evidence>
<dbReference type="Gene3D" id="1.10.10.10">
    <property type="entry name" value="Winged helix-like DNA-binding domain superfamily/Winged helix DNA-binding domain"/>
    <property type="match status" value="1"/>
</dbReference>
<evidence type="ECO:0000256" key="2">
    <source>
        <dbReference type="ARBA" id="ARBA00023125"/>
    </source>
</evidence>
<feature type="domain" description="HTH rpiR-type" evidence="4">
    <location>
        <begin position="2"/>
        <end position="78"/>
    </location>
</feature>
<dbReference type="InterPro" id="IPR035472">
    <property type="entry name" value="RpiR-like_SIS"/>
</dbReference>
<dbReference type="InterPro" id="IPR047640">
    <property type="entry name" value="RpiR-like"/>
</dbReference>
<dbReference type="RefSeq" id="WP_154549252.1">
    <property type="nucleotide sequence ID" value="NZ_JBKZBY010000027.1"/>
</dbReference>
<evidence type="ECO:0000259" key="4">
    <source>
        <dbReference type="PROSITE" id="PS51071"/>
    </source>
</evidence>
<dbReference type="SUPFAM" id="SSF46689">
    <property type="entry name" value="Homeodomain-like"/>
    <property type="match status" value="1"/>
</dbReference>
<accession>A0A6A8MFP9</accession>
<gene>
    <name evidence="6" type="ORF">FYJ62_08460</name>
</gene>
<comment type="caution">
    <text evidence="6">The sequence shown here is derived from an EMBL/GenBank/DDBJ whole genome shotgun (WGS) entry which is preliminary data.</text>
</comment>
<organism evidence="6 7">
    <name type="scientific">Lactobacillus porci</name>
    <dbReference type="NCBI Taxonomy" id="2012477"/>
    <lineage>
        <taxon>Bacteria</taxon>
        <taxon>Bacillati</taxon>
        <taxon>Bacillota</taxon>
        <taxon>Bacilli</taxon>
        <taxon>Lactobacillales</taxon>
        <taxon>Lactobacillaceae</taxon>
        <taxon>Lactobacillus</taxon>
    </lineage>
</organism>
<dbReference type="GO" id="GO:1901135">
    <property type="term" value="P:carbohydrate derivative metabolic process"/>
    <property type="evidence" value="ECO:0007669"/>
    <property type="project" value="InterPro"/>
</dbReference>
<dbReference type="InterPro" id="IPR009057">
    <property type="entry name" value="Homeodomain-like_sf"/>
</dbReference>
<evidence type="ECO:0000256" key="3">
    <source>
        <dbReference type="ARBA" id="ARBA00023163"/>
    </source>
</evidence>
<dbReference type="PROSITE" id="PS51464">
    <property type="entry name" value="SIS"/>
    <property type="match status" value="1"/>
</dbReference>
<dbReference type="SUPFAM" id="SSF53697">
    <property type="entry name" value="SIS domain"/>
    <property type="match status" value="1"/>
</dbReference>
<evidence type="ECO:0000313" key="7">
    <source>
        <dbReference type="Proteomes" id="UP000438120"/>
    </source>
</evidence>
<keyword evidence="3" id="KW-0804">Transcription</keyword>
<sequence length="262" mass="30128">MAGIRAKIYDHAGDLNPSDKKVLNYLLDNAQACSELSLTKLAAKLYVSESAIFRLCKKIGLSGYSELKYELAELSRGESQGAKLQETFINRLTKNIRAEIAYFKTLDLEKFYQSLREANNVYIYTTGWQQHSIATYMSHQLLVNTNKPTIVLPSAIDELKMSRQWLKADDLLFVISFSGENKELCDELEELRILNDRFRLTSLTIIKENRLASLSDYSLFFQPSLYTEESHNDSQKWAFSPAYMLVDLMINGYNNWLNKKGE</sequence>
<dbReference type="GO" id="GO:0097367">
    <property type="term" value="F:carbohydrate derivative binding"/>
    <property type="evidence" value="ECO:0007669"/>
    <property type="project" value="InterPro"/>
</dbReference>
<dbReference type="Pfam" id="PF01380">
    <property type="entry name" value="SIS"/>
    <property type="match status" value="1"/>
</dbReference>
<evidence type="ECO:0000256" key="1">
    <source>
        <dbReference type="ARBA" id="ARBA00023015"/>
    </source>
</evidence>
<keyword evidence="2" id="KW-0238">DNA-binding</keyword>
<dbReference type="Gene3D" id="3.40.50.10490">
    <property type="entry name" value="Glucose-6-phosphate isomerase like protein, domain 1"/>
    <property type="match status" value="1"/>
</dbReference>
<dbReference type="Proteomes" id="UP000438120">
    <property type="component" value="Unassembled WGS sequence"/>
</dbReference>
<proteinExistence type="predicted"/>
<dbReference type="EMBL" id="VUMX01000026">
    <property type="protein sequence ID" value="MST87648.1"/>
    <property type="molecule type" value="Genomic_DNA"/>
</dbReference>
<evidence type="ECO:0000259" key="5">
    <source>
        <dbReference type="PROSITE" id="PS51464"/>
    </source>
</evidence>